<reference evidence="1 2" key="1">
    <citation type="journal article" date="2024" name="bioRxiv">
        <title>A reference genome for Trichogramma kaykai: A tiny desert-dwelling parasitoid wasp with competing sex-ratio distorters.</title>
        <authorList>
            <person name="Culotta J."/>
            <person name="Lindsey A.R."/>
        </authorList>
    </citation>
    <scope>NUCLEOTIDE SEQUENCE [LARGE SCALE GENOMIC DNA]</scope>
    <source>
        <strain evidence="1 2">KSX58</strain>
    </source>
</reference>
<dbReference type="Proteomes" id="UP001627154">
    <property type="component" value="Unassembled WGS sequence"/>
</dbReference>
<proteinExistence type="predicted"/>
<protein>
    <recommendedName>
        <fullName evidence="3">Retrotransposon gag domain-containing protein</fullName>
    </recommendedName>
</protein>
<gene>
    <name evidence="1" type="ORF">TKK_002773</name>
</gene>
<organism evidence="1 2">
    <name type="scientific">Trichogramma kaykai</name>
    <dbReference type="NCBI Taxonomy" id="54128"/>
    <lineage>
        <taxon>Eukaryota</taxon>
        <taxon>Metazoa</taxon>
        <taxon>Ecdysozoa</taxon>
        <taxon>Arthropoda</taxon>
        <taxon>Hexapoda</taxon>
        <taxon>Insecta</taxon>
        <taxon>Pterygota</taxon>
        <taxon>Neoptera</taxon>
        <taxon>Endopterygota</taxon>
        <taxon>Hymenoptera</taxon>
        <taxon>Apocrita</taxon>
        <taxon>Proctotrupomorpha</taxon>
        <taxon>Chalcidoidea</taxon>
        <taxon>Trichogrammatidae</taxon>
        <taxon>Trichogramma</taxon>
    </lineage>
</organism>
<comment type="caution">
    <text evidence="1">The sequence shown here is derived from an EMBL/GenBank/DDBJ whole genome shotgun (WGS) entry which is preliminary data.</text>
</comment>
<dbReference type="AlphaFoldDB" id="A0ABD2XH23"/>
<evidence type="ECO:0008006" key="3">
    <source>
        <dbReference type="Google" id="ProtNLM"/>
    </source>
</evidence>
<evidence type="ECO:0000313" key="2">
    <source>
        <dbReference type="Proteomes" id="UP001627154"/>
    </source>
</evidence>
<keyword evidence="2" id="KW-1185">Reference proteome</keyword>
<name>A0ABD2XH23_9HYME</name>
<dbReference type="EMBL" id="JBJJXI010000023">
    <property type="protein sequence ID" value="KAL3404736.1"/>
    <property type="molecule type" value="Genomic_DNA"/>
</dbReference>
<sequence>MAARFPPTLQSWEAFSRTLFSIQLTLPEYSGLDYEDPDSYLTKCQEYVMALQIHDANKVSVLEKGFKGTAEKWWLCYKPMNISFERFSEILRV</sequence>
<evidence type="ECO:0000313" key="1">
    <source>
        <dbReference type="EMBL" id="KAL3404736.1"/>
    </source>
</evidence>
<accession>A0ABD2XH23</accession>